<dbReference type="InterPro" id="IPR027417">
    <property type="entry name" value="P-loop_NTPase"/>
</dbReference>
<dbReference type="EMBL" id="JBGMEK010000022">
    <property type="protein sequence ID" value="MFA0811567.1"/>
    <property type="molecule type" value="Genomic_DNA"/>
</dbReference>
<dbReference type="NCBIfam" id="TIGR00708">
    <property type="entry name" value="cobA"/>
    <property type="match status" value="1"/>
</dbReference>
<keyword evidence="4 8" id="KW-0627">Porphyrin biosynthesis</keyword>
<evidence type="ECO:0000256" key="1">
    <source>
        <dbReference type="ARBA" id="ARBA00005121"/>
    </source>
</evidence>
<evidence type="ECO:0000256" key="5">
    <source>
        <dbReference type="ARBA" id="ARBA00024929"/>
    </source>
</evidence>
<evidence type="ECO:0000313" key="10">
    <source>
        <dbReference type="Proteomes" id="UP001569428"/>
    </source>
</evidence>
<dbReference type="PANTHER" id="PTHR46638">
    <property type="entry name" value="CORRINOID ADENOSYLTRANSFERASE"/>
    <property type="match status" value="1"/>
</dbReference>
<dbReference type="EC" id="2.5.1.17" evidence="3 8"/>
<evidence type="ECO:0000256" key="8">
    <source>
        <dbReference type="PIRNR" id="PIRNR015617"/>
    </source>
</evidence>
<protein>
    <recommendedName>
        <fullName evidence="3 8">Corrinoid adenosyltransferase</fullName>
        <ecNumber evidence="3 8">2.5.1.17</ecNumber>
    </recommendedName>
    <alternativeName>
        <fullName evidence="8">Cob(II)alamin adenosyltransferase</fullName>
    </alternativeName>
    <alternativeName>
        <fullName evidence="8">Cob(II)yrinic acid a,c-diamide adenosyltransferase</fullName>
    </alternativeName>
</protein>
<dbReference type="Pfam" id="PF02572">
    <property type="entry name" value="CobA_CobO_BtuR"/>
    <property type="match status" value="1"/>
</dbReference>
<evidence type="ECO:0000256" key="6">
    <source>
        <dbReference type="ARBA" id="ARBA00048555"/>
    </source>
</evidence>
<keyword evidence="8" id="KW-0067">ATP-binding</keyword>
<comment type="function">
    <text evidence="5 8">Required for both de novo synthesis of the corrin ring for the assimilation of exogenous corrinoids. Participates in the adenosylation of a variety of incomplete and complete corrinoids.</text>
</comment>
<evidence type="ECO:0000256" key="3">
    <source>
        <dbReference type="ARBA" id="ARBA00012454"/>
    </source>
</evidence>
<dbReference type="SUPFAM" id="SSF52540">
    <property type="entry name" value="P-loop containing nucleoside triphosphate hydrolases"/>
    <property type="match status" value="1"/>
</dbReference>
<proteinExistence type="inferred from homology"/>
<dbReference type="InterPro" id="IPR003724">
    <property type="entry name" value="CblAdoTrfase_CobA"/>
</dbReference>
<dbReference type="Proteomes" id="UP001569428">
    <property type="component" value="Unassembled WGS sequence"/>
</dbReference>
<keyword evidence="8" id="KW-0169">Cobalamin biosynthesis</keyword>
<keyword evidence="10" id="KW-1185">Reference proteome</keyword>
<dbReference type="CDD" id="cd00561">
    <property type="entry name" value="CobA_ACA"/>
    <property type="match status" value="1"/>
</dbReference>
<accession>A0ABV4NZU6</accession>
<keyword evidence="8" id="KW-0547">Nucleotide-binding</keyword>
<organism evidence="9 10">
    <name type="scientific">Microbulbifer epialgicus</name>
    <dbReference type="NCBI Taxonomy" id="393907"/>
    <lineage>
        <taxon>Bacteria</taxon>
        <taxon>Pseudomonadati</taxon>
        <taxon>Pseudomonadota</taxon>
        <taxon>Gammaproteobacteria</taxon>
        <taxon>Cellvibrionales</taxon>
        <taxon>Microbulbiferaceae</taxon>
        <taxon>Microbulbifer</taxon>
    </lineage>
</organism>
<evidence type="ECO:0000313" key="9">
    <source>
        <dbReference type="EMBL" id="MFA0811567.1"/>
    </source>
</evidence>
<comment type="caution">
    <text evidence="9">The sequence shown here is derived from an EMBL/GenBank/DDBJ whole genome shotgun (WGS) entry which is preliminary data.</text>
</comment>
<comment type="catalytic activity">
    <reaction evidence="7 8">
        <text>2 cob(II)alamin + reduced [electron-transfer flavoprotein] + 2 ATP = 2 adenosylcob(III)alamin + 2 triphosphate + oxidized [electron-transfer flavoprotein] + 3 H(+)</text>
        <dbReference type="Rhea" id="RHEA:28671"/>
        <dbReference type="Rhea" id="RHEA-COMP:10685"/>
        <dbReference type="Rhea" id="RHEA-COMP:10686"/>
        <dbReference type="ChEBI" id="CHEBI:15378"/>
        <dbReference type="ChEBI" id="CHEBI:16304"/>
        <dbReference type="ChEBI" id="CHEBI:18036"/>
        <dbReference type="ChEBI" id="CHEBI:18408"/>
        <dbReference type="ChEBI" id="CHEBI:30616"/>
        <dbReference type="ChEBI" id="CHEBI:57692"/>
        <dbReference type="ChEBI" id="CHEBI:58307"/>
        <dbReference type="EC" id="2.5.1.17"/>
    </reaction>
</comment>
<name>A0ABV4NZU6_9GAMM</name>
<keyword evidence="8" id="KW-0963">Cytoplasm</keyword>
<dbReference type="Gene3D" id="3.40.50.300">
    <property type="entry name" value="P-loop containing nucleotide triphosphate hydrolases"/>
    <property type="match status" value="1"/>
</dbReference>
<dbReference type="GO" id="GO:0008817">
    <property type="term" value="F:corrinoid adenosyltransferase activity"/>
    <property type="evidence" value="ECO:0007669"/>
    <property type="project" value="UniProtKB-EC"/>
</dbReference>
<comment type="catalytic activity">
    <reaction evidence="6 8">
        <text>2 cob(II)yrinate a,c diamide + reduced [electron-transfer flavoprotein] + 2 ATP = 2 adenosylcob(III)yrinate a,c-diamide + 2 triphosphate + oxidized [electron-transfer flavoprotein] + 3 H(+)</text>
        <dbReference type="Rhea" id="RHEA:11528"/>
        <dbReference type="Rhea" id="RHEA-COMP:10685"/>
        <dbReference type="Rhea" id="RHEA-COMP:10686"/>
        <dbReference type="ChEBI" id="CHEBI:15378"/>
        <dbReference type="ChEBI" id="CHEBI:18036"/>
        <dbReference type="ChEBI" id="CHEBI:30616"/>
        <dbReference type="ChEBI" id="CHEBI:57692"/>
        <dbReference type="ChEBI" id="CHEBI:58307"/>
        <dbReference type="ChEBI" id="CHEBI:58503"/>
        <dbReference type="ChEBI" id="CHEBI:58537"/>
        <dbReference type="EC" id="2.5.1.17"/>
    </reaction>
</comment>
<evidence type="ECO:0000256" key="4">
    <source>
        <dbReference type="ARBA" id="ARBA00023244"/>
    </source>
</evidence>
<comment type="pathway">
    <text evidence="1 8">Cofactor biosynthesis; adenosylcobalamin biosynthesis; adenosylcobalamin from cob(II)yrinate a,c-diamide: step 2/7.</text>
</comment>
<keyword evidence="8 9" id="KW-0808">Transferase</keyword>
<comment type="subcellular location">
    <subcellularLocation>
        <location evidence="8">Cytoplasm</location>
    </subcellularLocation>
</comment>
<sequence length="204" mass="23165">MSTESQDKSGRYKVRMQNRKKIVDEVISKALEDRGTVILYTGEGKGKTTAAMGTVTRALGYDYPTVVAQFIKGTWECGEKNLLMGSSHPLRWYQMGTDFTWETQDFDADKAAAEALWEKALLALRDDQVYLVVLDELTYALNYHWLDKTEVIESIQQRPKEQTVIITGRGAKQYLKDIADTVSEMRAEKHAFNNGVSGRKGIEW</sequence>
<reference evidence="9 10" key="1">
    <citation type="submission" date="2024-08" db="EMBL/GenBank/DDBJ databases">
        <authorList>
            <person name="Ishaq N."/>
        </authorList>
    </citation>
    <scope>NUCLEOTIDE SEQUENCE [LARGE SCALE GENOMIC DNA]</scope>
    <source>
        <strain evidence="9 10">DSM 18651</strain>
    </source>
</reference>
<dbReference type="RefSeq" id="WP_371839129.1">
    <property type="nucleotide sequence ID" value="NZ_JBGMEK010000022.1"/>
</dbReference>
<evidence type="ECO:0000256" key="7">
    <source>
        <dbReference type="ARBA" id="ARBA00048692"/>
    </source>
</evidence>
<comment type="similarity">
    <text evidence="2 8">Belongs to the Cob(I)alamin adenosyltransferase family.</text>
</comment>
<dbReference type="NCBIfam" id="NF004637">
    <property type="entry name" value="PRK05986.1"/>
    <property type="match status" value="1"/>
</dbReference>
<dbReference type="PIRSF" id="PIRSF015617">
    <property type="entry name" value="Adensltrnsf_CobA"/>
    <property type="match status" value="1"/>
</dbReference>
<gene>
    <name evidence="9" type="primary">cobO</name>
    <name evidence="9" type="ORF">ACCI49_11615</name>
</gene>
<evidence type="ECO:0000256" key="2">
    <source>
        <dbReference type="ARBA" id="ARBA00007487"/>
    </source>
</evidence>
<dbReference type="PANTHER" id="PTHR46638:SF1">
    <property type="entry name" value="CORRINOID ADENOSYLTRANSFERASE"/>
    <property type="match status" value="1"/>
</dbReference>